<evidence type="ECO:0000259" key="2">
    <source>
        <dbReference type="Pfam" id="PF13649"/>
    </source>
</evidence>
<organism evidence="3 4">
    <name type="scientific">Pseudonocardia benzenivorans</name>
    <dbReference type="NCBI Taxonomy" id="228005"/>
    <lineage>
        <taxon>Bacteria</taxon>
        <taxon>Bacillati</taxon>
        <taxon>Actinomycetota</taxon>
        <taxon>Actinomycetes</taxon>
        <taxon>Pseudonocardiales</taxon>
        <taxon>Pseudonocardiaceae</taxon>
        <taxon>Pseudonocardia</taxon>
    </lineage>
</organism>
<name>A0ABW3VQC0_9PSEU</name>
<evidence type="ECO:0000313" key="3">
    <source>
        <dbReference type="EMBL" id="MFD1237317.1"/>
    </source>
</evidence>
<comment type="caution">
    <text evidence="3">The sequence shown here is derived from an EMBL/GenBank/DDBJ whole genome shotgun (WGS) entry which is preliminary data.</text>
</comment>
<dbReference type="InterPro" id="IPR029063">
    <property type="entry name" value="SAM-dependent_MTases_sf"/>
</dbReference>
<keyword evidence="1 3" id="KW-0808">Transferase</keyword>
<dbReference type="EMBL" id="JBHTMB010000281">
    <property type="protein sequence ID" value="MFD1237317.1"/>
    <property type="molecule type" value="Genomic_DNA"/>
</dbReference>
<dbReference type="Pfam" id="PF13649">
    <property type="entry name" value="Methyltransf_25"/>
    <property type="match status" value="1"/>
</dbReference>
<keyword evidence="4" id="KW-1185">Reference proteome</keyword>
<feature type="domain" description="Methyltransferase" evidence="2">
    <location>
        <begin position="59"/>
        <end position="151"/>
    </location>
</feature>
<evidence type="ECO:0000313" key="4">
    <source>
        <dbReference type="Proteomes" id="UP001597182"/>
    </source>
</evidence>
<dbReference type="SUPFAM" id="SSF53335">
    <property type="entry name" value="S-adenosyl-L-methionine-dependent methyltransferases"/>
    <property type="match status" value="1"/>
</dbReference>
<accession>A0ABW3VQC0</accession>
<dbReference type="CDD" id="cd02440">
    <property type="entry name" value="AdoMet_MTases"/>
    <property type="match status" value="1"/>
</dbReference>
<dbReference type="GO" id="GO:0032259">
    <property type="term" value="P:methylation"/>
    <property type="evidence" value="ECO:0007669"/>
    <property type="project" value="UniProtKB-KW"/>
</dbReference>
<proteinExistence type="predicted"/>
<dbReference type="Proteomes" id="UP001597182">
    <property type="component" value="Unassembled WGS sequence"/>
</dbReference>
<gene>
    <name evidence="3" type="ORF">ACFQ34_28870</name>
</gene>
<keyword evidence="3" id="KW-0489">Methyltransferase</keyword>
<dbReference type="InterPro" id="IPR041698">
    <property type="entry name" value="Methyltransf_25"/>
</dbReference>
<protein>
    <submittedName>
        <fullName evidence="3">SAM-dependent methyltransferase</fullName>
        <ecNumber evidence="3">2.1.1.-</ecNumber>
    </submittedName>
</protein>
<dbReference type="PANTHER" id="PTHR43861:SF3">
    <property type="entry name" value="PUTATIVE (AFU_ORTHOLOGUE AFUA_2G14390)-RELATED"/>
    <property type="match status" value="1"/>
</dbReference>
<dbReference type="GO" id="GO:0008168">
    <property type="term" value="F:methyltransferase activity"/>
    <property type="evidence" value="ECO:0007669"/>
    <property type="project" value="UniProtKB-KW"/>
</dbReference>
<dbReference type="PANTHER" id="PTHR43861">
    <property type="entry name" value="TRANS-ACONITATE 2-METHYLTRANSFERASE-RELATED"/>
    <property type="match status" value="1"/>
</dbReference>
<reference evidence="4" key="1">
    <citation type="journal article" date="2019" name="Int. J. Syst. Evol. Microbiol.">
        <title>The Global Catalogue of Microorganisms (GCM) 10K type strain sequencing project: providing services to taxonomists for standard genome sequencing and annotation.</title>
        <authorList>
            <consortium name="The Broad Institute Genomics Platform"/>
            <consortium name="The Broad Institute Genome Sequencing Center for Infectious Disease"/>
            <person name="Wu L."/>
            <person name="Ma J."/>
        </authorList>
    </citation>
    <scope>NUCLEOTIDE SEQUENCE [LARGE SCALE GENOMIC DNA]</scope>
    <source>
        <strain evidence="4">CCUG 49018</strain>
    </source>
</reference>
<dbReference type="RefSeq" id="WP_346092352.1">
    <property type="nucleotide sequence ID" value="NZ_BAABKS010000053.1"/>
</dbReference>
<dbReference type="Gene3D" id="3.40.50.150">
    <property type="entry name" value="Vaccinia Virus protein VP39"/>
    <property type="match status" value="1"/>
</dbReference>
<dbReference type="EC" id="2.1.1.-" evidence="3"/>
<evidence type="ECO:0000256" key="1">
    <source>
        <dbReference type="ARBA" id="ARBA00022679"/>
    </source>
</evidence>
<sequence>MNETHADHRDIREVPDLADVVFDETFWDGRYRAAPSVWSGRPNPQLVDETSGLTPGTALDVGCGEGADVAWLAGRGWTVTGVEISRVALERAEAHAREAGLTGRTRWLHLDATREPVPGTFDLVSAHFVHLPPGMRDDLHRRLAAATAPGGTLLVVAHHPLDLDNGVPRPPVRELFFTADDVAAVLDPREWTVVTSEARPRRWTDADGREWTLHDTILRARRRG</sequence>